<dbReference type="AlphaFoldDB" id="A0A183KG16"/>
<organism evidence="3">
    <name type="scientific">Schistosoma curassoni</name>
    <dbReference type="NCBI Taxonomy" id="6186"/>
    <lineage>
        <taxon>Eukaryota</taxon>
        <taxon>Metazoa</taxon>
        <taxon>Spiralia</taxon>
        <taxon>Lophotrochozoa</taxon>
        <taxon>Platyhelminthes</taxon>
        <taxon>Trematoda</taxon>
        <taxon>Digenea</taxon>
        <taxon>Strigeidida</taxon>
        <taxon>Schistosomatoidea</taxon>
        <taxon>Schistosomatidae</taxon>
        <taxon>Schistosoma</taxon>
    </lineage>
</organism>
<accession>A0A183KG16</accession>
<evidence type="ECO:0000313" key="2">
    <source>
        <dbReference type="Proteomes" id="UP000279833"/>
    </source>
</evidence>
<dbReference type="WBParaSite" id="SCUD_0001396601-mRNA-1">
    <property type="protein sequence ID" value="SCUD_0001396601-mRNA-1"/>
    <property type="gene ID" value="SCUD_0001396601"/>
</dbReference>
<name>A0A183KG16_9TREM</name>
<gene>
    <name evidence="1" type="ORF">SCUD_LOCUS13963</name>
</gene>
<dbReference type="EMBL" id="UZAK01036296">
    <property type="protein sequence ID" value="VDP54763.1"/>
    <property type="molecule type" value="Genomic_DNA"/>
</dbReference>
<protein>
    <submittedName>
        <fullName evidence="1 3">Uncharacterized protein</fullName>
    </submittedName>
</protein>
<sequence length="34" mass="4576">MAFDFSILNYSRWTFPHRHYHHYHYFQHYYCFFL</sequence>
<proteinExistence type="predicted"/>
<reference evidence="3" key="1">
    <citation type="submission" date="2016-06" db="UniProtKB">
        <authorList>
            <consortium name="WormBaseParasite"/>
        </authorList>
    </citation>
    <scope>IDENTIFICATION</scope>
</reference>
<dbReference type="Proteomes" id="UP000279833">
    <property type="component" value="Unassembled WGS sequence"/>
</dbReference>
<evidence type="ECO:0000313" key="3">
    <source>
        <dbReference type="WBParaSite" id="SCUD_0001396601-mRNA-1"/>
    </source>
</evidence>
<keyword evidence="2" id="KW-1185">Reference proteome</keyword>
<evidence type="ECO:0000313" key="1">
    <source>
        <dbReference type="EMBL" id="VDP54763.1"/>
    </source>
</evidence>
<reference evidence="1 2" key="2">
    <citation type="submission" date="2018-11" db="EMBL/GenBank/DDBJ databases">
        <authorList>
            <consortium name="Pathogen Informatics"/>
        </authorList>
    </citation>
    <scope>NUCLEOTIDE SEQUENCE [LARGE SCALE GENOMIC DNA]</scope>
    <source>
        <strain evidence="1">Dakar</strain>
        <strain evidence="2">Dakar, Senegal</strain>
    </source>
</reference>